<organism evidence="3 4">
    <name type="scientific">Clonostachys byssicola</name>
    <dbReference type="NCBI Taxonomy" id="160290"/>
    <lineage>
        <taxon>Eukaryota</taxon>
        <taxon>Fungi</taxon>
        <taxon>Dikarya</taxon>
        <taxon>Ascomycota</taxon>
        <taxon>Pezizomycotina</taxon>
        <taxon>Sordariomycetes</taxon>
        <taxon>Hypocreomycetidae</taxon>
        <taxon>Hypocreales</taxon>
        <taxon>Bionectriaceae</taxon>
        <taxon>Clonostachys</taxon>
    </lineage>
</organism>
<keyword evidence="2" id="KW-0732">Signal</keyword>
<evidence type="ECO:0000256" key="1">
    <source>
        <dbReference type="ARBA" id="ARBA00023157"/>
    </source>
</evidence>
<comment type="similarity">
    <text evidence="2">Belongs to the fungal hydrophobin family.</text>
</comment>
<comment type="caution">
    <text evidence="3">The sequence shown here is derived from an EMBL/GenBank/DDBJ whole genome shotgun (WGS) entry which is preliminary data.</text>
</comment>
<evidence type="ECO:0000313" key="3">
    <source>
        <dbReference type="EMBL" id="CAG9984501.1"/>
    </source>
</evidence>
<protein>
    <recommendedName>
        <fullName evidence="2">Hydrophobin</fullName>
    </recommendedName>
</protein>
<reference evidence="3 4" key="2">
    <citation type="submission" date="2021-10" db="EMBL/GenBank/DDBJ databases">
        <authorList>
            <person name="Piombo E."/>
        </authorList>
    </citation>
    <scope>NUCLEOTIDE SEQUENCE [LARGE SCALE GENOMIC DNA]</scope>
</reference>
<comment type="subcellular location">
    <subcellularLocation>
        <location evidence="2">Secreted</location>
        <location evidence="2">Cell wall</location>
    </subcellularLocation>
</comment>
<dbReference type="OrthoDB" id="4225815at2759"/>
<evidence type="ECO:0000256" key="2">
    <source>
        <dbReference type="RuleBase" id="RU365009"/>
    </source>
</evidence>
<dbReference type="EMBL" id="CABFNO020001387">
    <property type="protein sequence ID" value="CAG9984501.1"/>
    <property type="molecule type" value="Genomic_DNA"/>
</dbReference>
<dbReference type="GO" id="GO:0005199">
    <property type="term" value="F:structural constituent of cell wall"/>
    <property type="evidence" value="ECO:0007669"/>
    <property type="project" value="InterPro"/>
</dbReference>
<gene>
    <name evidence="3" type="ORF">CBYS24578_00012240</name>
</gene>
<feature type="chain" id="PRO_5040543554" description="Hydrophobin" evidence="2">
    <location>
        <begin position="24"/>
        <end position="126"/>
    </location>
</feature>
<keyword evidence="1 2" id="KW-1015">Disulfide bond</keyword>
<proteinExistence type="inferred from homology"/>
<dbReference type="GO" id="GO:0009277">
    <property type="term" value="C:fungal-type cell wall"/>
    <property type="evidence" value="ECO:0007669"/>
    <property type="project" value="InterPro"/>
</dbReference>
<evidence type="ECO:0000313" key="4">
    <source>
        <dbReference type="Proteomes" id="UP000754883"/>
    </source>
</evidence>
<dbReference type="AlphaFoldDB" id="A0A9N9UCX2"/>
<keyword evidence="4" id="KW-1185">Reference proteome</keyword>
<accession>A0A9N9UCX2</accession>
<dbReference type="InterPro" id="IPR001338">
    <property type="entry name" value="Class_I_Hydrophobin"/>
</dbReference>
<name>A0A9N9UCX2_9HYPO</name>
<dbReference type="Pfam" id="PF01185">
    <property type="entry name" value="Hydrophobin"/>
    <property type="match status" value="1"/>
</dbReference>
<keyword evidence="2" id="KW-0134">Cell wall</keyword>
<dbReference type="SMART" id="SM00075">
    <property type="entry name" value="HYDRO"/>
    <property type="match status" value="1"/>
</dbReference>
<dbReference type="Proteomes" id="UP000754883">
    <property type="component" value="Unassembled WGS sequence"/>
</dbReference>
<keyword evidence="2" id="KW-0964">Secreted</keyword>
<sequence length="126" mass="13559">MFNFIPTLFLATSVAALVPQVHPDVIRRTDAQAITVRDANTLCGRKLELQCCNKQVDKNTTDTTTSKNPGLLSGLLSDLGILDGEIDLFDQCSKLSVTALIGVDDILGSQCDQNIACCDTTAPQQF</sequence>
<reference evidence="4" key="1">
    <citation type="submission" date="2019-06" db="EMBL/GenBank/DDBJ databases">
        <authorList>
            <person name="Broberg M."/>
        </authorList>
    </citation>
    <scope>NUCLEOTIDE SEQUENCE [LARGE SCALE GENOMIC DNA]</scope>
</reference>
<feature type="signal peptide" evidence="2">
    <location>
        <begin position="1"/>
        <end position="23"/>
    </location>
</feature>